<dbReference type="EMBL" id="OU895879">
    <property type="protein sequence ID" value="CAG9807805.1"/>
    <property type="molecule type" value="Genomic_DNA"/>
</dbReference>
<evidence type="ECO:0000256" key="12">
    <source>
        <dbReference type="SAM" id="Phobius"/>
    </source>
</evidence>
<dbReference type="OrthoDB" id="8182981at2759"/>
<dbReference type="Proteomes" id="UP001153620">
    <property type="component" value="Chromosome 3"/>
</dbReference>
<feature type="domain" description="Ionotropic glutamate receptor L-glutamate and glycine-binding" evidence="13">
    <location>
        <begin position="136"/>
        <end position="238"/>
    </location>
</feature>
<feature type="domain" description="Putative ionotropic receptor ligand binding" evidence="14">
    <location>
        <begin position="16"/>
        <end position="130"/>
    </location>
</feature>
<dbReference type="Gene3D" id="3.40.190.10">
    <property type="entry name" value="Periplasmic binding protein-like II"/>
    <property type="match status" value="1"/>
</dbReference>
<keyword evidence="10" id="KW-1071">Ligand-gated ion channel</keyword>
<dbReference type="GO" id="GO:0005886">
    <property type="term" value="C:plasma membrane"/>
    <property type="evidence" value="ECO:0007669"/>
    <property type="project" value="UniProtKB-SubCell"/>
</dbReference>
<evidence type="ECO:0008006" key="17">
    <source>
        <dbReference type="Google" id="ProtNLM"/>
    </source>
</evidence>
<evidence type="ECO:0000256" key="9">
    <source>
        <dbReference type="ARBA" id="ARBA00023180"/>
    </source>
</evidence>
<dbReference type="SUPFAM" id="SSF53850">
    <property type="entry name" value="Periplasmic binding protein-like II"/>
    <property type="match status" value="1"/>
</dbReference>
<protein>
    <recommendedName>
        <fullName evidence="17">Ionotropic receptor</fullName>
    </recommendedName>
</protein>
<organism evidence="15 16">
    <name type="scientific">Chironomus riparius</name>
    <dbReference type="NCBI Taxonomy" id="315576"/>
    <lineage>
        <taxon>Eukaryota</taxon>
        <taxon>Metazoa</taxon>
        <taxon>Ecdysozoa</taxon>
        <taxon>Arthropoda</taxon>
        <taxon>Hexapoda</taxon>
        <taxon>Insecta</taxon>
        <taxon>Pterygota</taxon>
        <taxon>Neoptera</taxon>
        <taxon>Endopterygota</taxon>
        <taxon>Diptera</taxon>
        <taxon>Nematocera</taxon>
        <taxon>Chironomoidea</taxon>
        <taxon>Chironomidae</taxon>
        <taxon>Chironominae</taxon>
        <taxon>Chironomus</taxon>
    </lineage>
</organism>
<dbReference type="InterPro" id="IPR056198">
    <property type="entry name" value="LBD_receptor"/>
</dbReference>
<keyword evidence="7 12" id="KW-0472">Membrane</keyword>
<keyword evidence="2" id="KW-0813">Transport</keyword>
<keyword evidence="11" id="KW-0407">Ion channel</keyword>
<evidence type="ECO:0000259" key="14">
    <source>
        <dbReference type="Pfam" id="PF24061"/>
    </source>
</evidence>
<gene>
    <name evidence="15" type="ORF">CHIRRI_LOCUS10651</name>
</gene>
<keyword evidence="8" id="KW-0675">Receptor</keyword>
<evidence type="ECO:0000256" key="6">
    <source>
        <dbReference type="ARBA" id="ARBA00023065"/>
    </source>
</evidence>
<keyword evidence="6" id="KW-0406">Ion transport</keyword>
<dbReference type="PANTHER" id="PTHR42643:SF39">
    <property type="entry name" value="IONOTROPIC RECEPTOR 56A-RELATED"/>
    <property type="match status" value="1"/>
</dbReference>
<evidence type="ECO:0000256" key="4">
    <source>
        <dbReference type="ARBA" id="ARBA00022692"/>
    </source>
</evidence>
<keyword evidence="3" id="KW-1003">Cell membrane</keyword>
<feature type="transmembrane region" description="Helical" evidence="12">
    <location>
        <begin position="259"/>
        <end position="279"/>
    </location>
</feature>
<dbReference type="GO" id="GO:0015276">
    <property type="term" value="F:ligand-gated monoatomic ion channel activity"/>
    <property type="evidence" value="ECO:0007669"/>
    <property type="project" value="InterPro"/>
</dbReference>
<evidence type="ECO:0000256" key="11">
    <source>
        <dbReference type="ARBA" id="ARBA00023303"/>
    </source>
</evidence>
<keyword evidence="4 12" id="KW-0812">Transmembrane</keyword>
<evidence type="ECO:0000256" key="10">
    <source>
        <dbReference type="ARBA" id="ARBA00023286"/>
    </source>
</evidence>
<evidence type="ECO:0000256" key="2">
    <source>
        <dbReference type="ARBA" id="ARBA00022448"/>
    </source>
</evidence>
<evidence type="ECO:0000256" key="1">
    <source>
        <dbReference type="ARBA" id="ARBA00004651"/>
    </source>
</evidence>
<keyword evidence="16" id="KW-1185">Reference proteome</keyword>
<reference evidence="15" key="1">
    <citation type="submission" date="2022-01" db="EMBL/GenBank/DDBJ databases">
        <authorList>
            <person name="King R."/>
        </authorList>
    </citation>
    <scope>NUCLEOTIDE SEQUENCE</scope>
</reference>
<evidence type="ECO:0000256" key="7">
    <source>
        <dbReference type="ARBA" id="ARBA00023136"/>
    </source>
</evidence>
<evidence type="ECO:0000256" key="3">
    <source>
        <dbReference type="ARBA" id="ARBA00022475"/>
    </source>
</evidence>
<dbReference type="AlphaFoldDB" id="A0A9N9WVQ5"/>
<accession>A0A9N9WVQ5</accession>
<evidence type="ECO:0000313" key="16">
    <source>
        <dbReference type="Proteomes" id="UP001153620"/>
    </source>
</evidence>
<comment type="subcellular location">
    <subcellularLocation>
        <location evidence="1">Cell membrane</location>
        <topology evidence="1">Multi-pass membrane protein</topology>
    </subcellularLocation>
</comment>
<reference evidence="15" key="2">
    <citation type="submission" date="2022-10" db="EMBL/GenBank/DDBJ databases">
        <authorList>
            <consortium name="ENA_rothamsted_submissions"/>
            <consortium name="culmorum"/>
            <person name="King R."/>
        </authorList>
    </citation>
    <scope>NUCLEOTIDE SEQUENCE</scope>
</reference>
<dbReference type="InterPro" id="IPR019594">
    <property type="entry name" value="Glu/Gly-bd"/>
</dbReference>
<dbReference type="Pfam" id="PF24061">
    <property type="entry name" value="LBD_receptor"/>
    <property type="match status" value="1"/>
</dbReference>
<name>A0A9N9WVQ5_9DIPT</name>
<evidence type="ECO:0000256" key="8">
    <source>
        <dbReference type="ARBA" id="ARBA00023170"/>
    </source>
</evidence>
<keyword evidence="5 12" id="KW-1133">Transmembrane helix</keyword>
<dbReference type="InterPro" id="IPR052192">
    <property type="entry name" value="Insect_Ionotropic_Sensory_Rcpt"/>
</dbReference>
<proteinExistence type="predicted"/>
<evidence type="ECO:0000259" key="13">
    <source>
        <dbReference type="Pfam" id="PF10613"/>
    </source>
</evidence>
<evidence type="ECO:0000313" key="15">
    <source>
        <dbReference type="EMBL" id="CAG9807805.1"/>
    </source>
</evidence>
<evidence type="ECO:0000256" key="5">
    <source>
        <dbReference type="ARBA" id="ARBA00022989"/>
    </source>
</evidence>
<sequence length="299" mass="34210">MDFRTIVRGHQRKFKEFDKRRSPIVLILDSIDSFNAIKIKLQRIYPKYYLIVLTKGLFKEVNEVIKELWSMSMDNVNFLTSNATHGFIYTYFPFDHEKCGTDLLLHPINVFDTTIQKWSNLNFYPEKVQNLNNCALKVGVTESIPMVITSNETDGTKSFDGIEVLLIRKLALEFNFTPQFNIFESVGVAREKNSTGVLGSLYDRKCDVAIGSLSLQIDRTQVLSATSMFASIPIVAVIPPSSQISAFVKLYLPFDFTTWILLFVMFLTGYIVILITKLISKTSYKFIVGHKRIISRQVV</sequence>
<dbReference type="Pfam" id="PF10613">
    <property type="entry name" value="Lig_chan-Glu_bd"/>
    <property type="match status" value="1"/>
</dbReference>
<dbReference type="PANTHER" id="PTHR42643">
    <property type="entry name" value="IONOTROPIC RECEPTOR 20A-RELATED"/>
    <property type="match status" value="1"/>
</dbReference>
<keyword evidence="9" id="KW-0325">Glycoprotein</keyword>